<evidence type="ECO:0000259" key="8">
    <source>
        <dbReference type="PROSITE" id="PS51366"/>
    </source>
</evidence>
<dbReference type="InterPro" id="IPR050781">
    <property type="entry name" value="CWC22_splicing_factor"/>
</dbReference>
<dbReference type="Pfam" id="PF02847">
    <property type="entry name" value="MA3"/>
    <property type="match status" value="1"/>
</dbReference>
<proteinExistence type="inferred from homology"/>
<dbReference type="SMART" id="SM00543">
    <property type="entry name" value="MIF4G"/>
    <property type="match status" value="1"/>
</dbReference>
<dbReference type="EMBL" id="JAEUBD010001468">
    <property type="protein sequence ID" value="KAH3661015.1"/>
    <property type="molecule type" value="Genomic_DNA"/>
</dbReference>
<comment type="similarity">
    <text evidence="2">Belongs to the CWC22 family.</text>
</comment>
<evidence type="ECO:0000256" key="3">
    <source>
        <dbReference type="ARBA" id="ARBA00022664"/>
    </source>
</evidence>
<evidence type="ECO:0000256" key="5">
    <source>
        <dbReference type="ARBA" id="ARBA00023242"/>
    </source>
</evidence>
<dbReference type="Proteomes" id="UP000788993">
    <property type="component" value="Unassembled WGS sequence"/>
</dbReference>
<dbReference type="InterPro" id="IPR016024">
    <property type="entry name" value="ARM-type_fold"/>
</dbReference>
<dbReference type="Pfam" id="PF02854">
    <property type="entry name" value="MIF4G"/>
    <property type="match status" value="1"/>
</dbReference>
<feature type="region of interest" description="Disordered" evidence="7">
    <location>
        <begin position="523"/>
        <end position="546"/>
    </location>
</feature>
<dbReference type="Gene3D" id="1.25.40.180">
    <property type="match status" value="1"/>
</dbReference>
<protein>
    <recommendedName>
        <fullName evidence="6">Pre-mRNA-splicing factor CWC22</fullName>
    </recommendedName>
</protein>
<dbReference type="SUPFAM" id="SSF48371">
    <property type="entry name" value="ARM repeat"/>
    <property type="match status" value="1"/>
</dbReference>
<sequence>MTSIRQVLDSKKYVPPAKLKALLEESDVSYASEEYQRLHWEKLKKQINGEINKVNTENIKEVVLELFKLNLIRGKGWLVRCLMKSQILSQAYTTVYAALICVLNSKIPELGELLVTRLILQFRKAYKNDDRDTSKASVIFLSQLVNYQVCHDIVALQLLFLLLEHPTDTTVEIACALLQNCGKFLSENSSVALNAVFERLGTILTEDLVSKRIQLLILEAFKQRKNDYDGAPVIVEELDLVEDEDKVTHTLNLDDKLKAHEILNTFQFDQDYEKHEQAYDELRKQILGYEEDSSYDESDEESEDDEADNVAKEQIRDLTESALTNFQKTVYLTMMSSINHEEAVHKLLKLQPIDPGRKEQMLVDMIVKCCAQEKTYSKYYALVGEKLISVNRNWTKAFDQVFVDNYTNCHQYELSLIRNIGSFWGHMFASDKMGWEILQIVQLTEESTNSASRIFLKFLFVKLQEELGLKNLRVRLSEEYIQPYIRGLFPNSGADRLRFSINYFTAIGLGALTEDMREILNNLPENEEESGVEDENERKRSASPDD</sequence>
<evidence type="ECO:0000256" key="2">
    <source>
        <dbReference type="ARBA" id="ARBA00006856"/>
    </source>
</evidence>
<dbReference type="RefSeq" id="XP_018212880.1">
    <property type="nucleotide sequence ID" value="XM_018357025.1"/>
</dbReference>
<keyword evidence="10" id="KW-1185">Reference proteome</keyword>
<dbReference type="PANTHER" id="PTHR18034:SF3">
    <property type="entry name" value="PRE-MRNA-SPLICING FACTOR CWC22 HOMOLOG"/>
    <property type="match status" value="1"/>
</dbReference>
<evidence type="ECO:0000256" key="1">
    <source>
        <dbReference type="ARBA" id="ARBA00004123"/>
    </source>
</evidence>
<evidence type="ECO:0000256" key="4">
    <source>
        <dbReference type="ARBA" id="ARBA00023187"/>
    </source>
</evidence>
<dbReference type="InterPro" id="IPR003890">
    <property type="entry name" value="MIF4G-like_typ-3"/>
</dbReference>
<comment type="caution">
    <text evidence="9">The sequence shown here is derived from an EMBL/GenBank/DDBJ whole genome shotgun (WGS) entry which is preliminary data.</text>
</comment>
<dbReference type="PANTHER" id="PTHR18034">
    <property type="entry name" value="CELL CYCLE CONTROL PROTEIN CWF22-RELATED"/>
    <property type="match status" value="1"/>
</dbReference>
<name>A0A1B7SNZ6_9ASCO</name>
<accession>A0A1B7SNZ6</accession>
<feature type="compositionally biased region" description="Acidic residues" evidence="7">
    <location>
        <begin position="291"/>
        <end position="308"/>
    </location>
</feature>
<evidence type="ECO:0000256" key="7">
    <source>
        <dbReference type="SAM" id="MobiDB-lite"/>
    </source>
</evidence>
<evidence type="ECO:0000313" key="9">
    <source>
        <dbReference type="EMBL" id="KAH3661015.1"/>
    </source>
</evidence>
<dbReference type="InterPro" id="IPR003891">
    <property type="entry name" value="Initiation_fac_eIF4g_MI"/>
</dbReference>
<dbReference type="GO" id="GO:0071013">
    <property type="term" value="C:catalytic step 2 spliceosome"/>
    <property type="evidence" value="ECO:0007669"/>
    <property type="project" value="TreeGrafter"/>
</dbReference>
<organism evidence="9 10">
    <name type="scientific">Ogataea polymorpha</name>
    <dbReference type="NCBI Taxonomy" id="460523"/>
    <lineage>
        <taxon>Eukaryota</taxon>
        <taxon>Fungi</taxon>
        <taxon>Dikarya</taxon>
        <taxon>Ascomycota</taxon>
        <taxon>Saccharomycotina</taxon>
        <taxon>Pichiomycetes</taxon>
        <taxon>Pichiales</taxon>
        <taxon>Pichiaceae</taxon>
        <taxon>Ogataea</taxon>
    </lineage>
</organism>
<dbReference type="AlphaFoldDB" id="A0A1B7SNZ6"/>
<feature type="compositionally biased region" description="Basic and acidic residues" evidence="7">
    <location>
        <begin position="536"/>
        <end position="546"/>
    </location>
</feature>
<reference evidence="9" key="2">
    <citation type="submission" date="2021-01" db="EMBL/GenBank/DDBJ databases">
        <authorList>
            <person name="Schikora-Tamarit M.A."/>
        </authorList>
    </citation>
    <scope>NUCLEOTIDE SEQUENCE</scope>
    <source>
        <strain evidence="9">NCAIM Y.01608</strain>
    </source>
</reference>
<dbReference type="GO" id="GO:0003723">
    <property type="term" value="F:RNA binding"/>
    <property type="evidence" value="ECO:0007669"/>
    <property type="project" value="InterPro"/>
</dbReference>
<keyword evidence="4" id="KW-0508">mRNA splicing</keyword>
<keyword evidence="3" id="KW-0507">mRNA processing</keyword>
<reference evidence="9" key="1">
    <citation type="journal article" date="2021" name="Open Biol.">
        <title>Shared evolutionary footprints suggest mitochondrial oxidative damage underlies multiple complex I losses in fungi.</title>
        <authorList>
            <person name="Schikora-Tamarit M.A."/>
            <person name="Marcet-Houben M."/>
            <person name="Nosek J."/>
            <person name="Gabaldon T."/>
        </authorList>
    </citation>
    <scope>NUCLEOTIDE SEQUENCE</scope>
    <source>
        <strain evidence="9">NCAIM Y.01608</strain>
    </source>
</reference>
<keyword evidence="5" id="KW-0539">Nucleus</keyword>
<dbReference type="GO" id="GO:0000398">
    <property type="term" value="P:mRNA splicing, via spliceosome"/>
    <property type="evidence" value="ECO:0007669"/>
    <property type="project" value="TreeGrafter"/>
</dbReference>
<feature type="domain" description="MI" evidence="8">
    <location>
        <begin position="325"/>
        <end position="443"/>
    </location>
</feature>
<evidence type="ECO:0000313" key="10">
    <source>
        <dbReference type="Proteomes" id="UP000788993"/>
    </source>
</evidence>
<feature type="compositionally biased region" description="Acidic residues" evidence="7">
    <location>
        <begin position="525"/>
        <end position="535"/>
    </location>
</feature>
<evidence type="ECO:0000256" key="6">
    <source>
        <dbReference type="ARBA" id="ARBA00040804"/>
    </source>
</evidence>
<dbReference type="SMART" id="SM00544">
    <property type="entry name" value="MA3"/>
    <property type="match status" value="1"/>
</dbReference>
<feature type="region of interest" description="Disordered" evidence="7">
    <location>
        <begin position="291"/>
        <end position="311"/>
    </location>
</feature>
<gene>
    <name evidence="9" type="ORF">OGATHE_005347</name>
</gene>
<comment type="subcellular location">
    <subcellularLocation>
        <location evidence="1">Nucleus</location>
    </subcellularLocation>
</comment>
<dbReference type="PROSITE" id="PS51366">
    <property type="entry name" value="MI"/>
    <property type="match status" value="1"/>
</dbReference>